<keyword evidence="6" id="KW-0460">Magnesium</keyword>
<dbReference type="InterPro" id="IPR002716">
    <property type="entry name" value="PIN_dom"/>
</dbReference>
<gene>
    <name evidence="9" type="ORF">BC008_25685</name>
    <name evidence="10" type="ORF">BC008_26210</name>
</gene>
<protein>
    <submittedName>
        <fullName evidence="10">Plasmid stabilization protein</fullName>
    </submittedName>
</protein>
<dbReference type="OrthoDB" id="9815354at2"/>
<evidence type="ECO:0000313" key="10">
    <source>
        <dbReference type="EMBL" id="KST66686.1"/>
    </source>
</evidence>
<dbReference type="CDD" id="cd18731">
    <property type="entry name" value="PIN_NgFitB-like"/>
    <property type="match status" value="1"/>
</dbReference>
<dbReference type="AlphaFoldDB" id="A0A0V7ZQH2"/>
<keyword evidence="4" id="KW-0479">Metal-binding</keyword>
<dbReference type="PANTHER" id="PTHR33653">
    <property type="entry name" value="RIBONUCLEASE VAPC2"/>
    <property type="match status" value="1"/>
</dbReference>
<dbReference type="SUPFAM" id="SSF88723">
    <property type="entry name" value="PIN domain-like"/>
    <property type="match status" value="1"/>
</dbReference>
<keyword evidence="11" id="KW-1185">Reference proteome</keyword>
<keyword evidence="3" id="KW-0540">Nuclease</keyword>
<dbReference type="InterPro" id="IPR029060">
    <property type="entry name" value="PIN-like_dom_sf"/>
</dbReference>
<dbReference type="GO" id="GO:0016787">
    <property type="term" value="F:hydrolase activity"/>
    <property type="evidence" value="ECO:0007669"/>
    <property type="project" value="UniProtKB-KW"/>
</dbReference>
<evidence type="ECO:0000256" key="7">
    <source>
        <dbReference type="ARBA" id="ARBA00038093"/>
    </source>
</evidence>
<dbReference type="InterPro" id="IPR050556">
    <property type="entry name" value="Type_II_TA_system_RNase"/>
</dbReference>
<proteinExistence type="inferred from homology"/>
<organism evidence="10 11">
    <name type="scientific">Mastigocoleus testarum BC008</name>
    <dbReference type="NCBI Taxonomy" id="371196"/>
    <lineage>
        <taxon>Bacteria</taxon>
        <taxon>Bacillati</taxon>
        <taxon>Cyanobacteriota</taxon>
        <taxon>Cyanophyceae</taxon>
        <taxon>Nostocales</taxon>
        <taxon>Hapalosiphonaceae</taxon>
        <taxon>Mastigocoleus</taxon>
    </lineage>
</organism>
<dbReference type="GO" id="GO:0004518">
    <property type="term" value="F:nuclease activity"/>
    <property type="evidence" value="ECO:0007669"/>
    <property type="project" value="UniProtKB-KW"/>
</dbReference>
<name>A0A0V7ZQH2_9CYAN</name>
<evidence type="ECO:0000313" key="11">
    <source>
        <dbReference type="Proteomes" id="UP000053372"/>
    </source>
</evidence>
<dbReference type="GO" id="GO:0046872">
    <property type="term" value="F:metal ion binding"/>
    <property type="evidence" value="ECO:0007669"/>
    <property type="project" value="UniProtKB-KW"/>
</dbReference>
<reference evidence="10 11" key="1">
    <citation type="journal article" date="2015" name="Genome Announc.">
        <title>Draft Genome of the Euendolithic (true boring) Cyanobacterium Mastigocoleus testarum strain BC008.</title>
        <authorList>
            <person name="Guida B.S."/>
            <person name="Garcia-Pichel F."/>
        </authorList>
    </citation>
    <scope>NUCLEOTIDE SEQUENCE [LARGE SCALE GENOMIC DNA]</scope>
    <source>
        <strain evidence="10 11">BC008</strain>
    </source>
</reference>
<feature type="domain" description="PIN" evidence="8">
    <location>
        <begin position="2"/>
        <end position="128"/>
    </location>
</feature>
<evidence type="ECO:0000256" key="5">
    <source>
        <dbReference type="ARBA" id="ARBA00022801"/>
    </source>
</evidence>
<comment type="cofactor">
    <cofactor evidence="1">
        <name>Mg(2+)</name>
        <dbReference type="ChEBI" id="CHEBI:18420"/>
    </cofactor>
</comment>
<dbReference type="EMBL" id="LMTZ01000097">
    <property type="protein sequence ID" value="KST66365.1"/>
    <property type="molecule type" value="Genomic_DNA"/>
</dbReference>
<sequence>MIILDTNVLSELMKSKPDKSVVHWIGKYQAKSLFITALTQAEILYGLEILPVGKRRTALKKAAKSMFELDFAGRILPFDTDAAQLFATIVAKRKTIGRPISQIDAQIAAIACLHQAILVTRNVDDFEKCGIDIINPWE</sequence>
<evidence type="ECO:0000256" key="6">
    <source>
        <dbReference type="ARBA" id="ARBA00022842"/>
    </source>
</evidence>
<evidence type="ECO:0000256" key="1">
    <source>
        <dbReference type="ARBA" id="ARBA00001946"/>
    </source>
</evidence>
<dbReference type="EMBL" id="LMTZ01000095">
    <property type="protein sequence ID" value="KST66686.1"/>
    <property type="molecule type" value="Genomic_DNA"/>
</dbReference>
<dbReference type="Gene3D" id="3.40.50.1010">
    <property type="entry name" value="5'-nuclease"/>
    <property type="match status" value="1"/>
</dbReference>
<evidence type="ECO:0000256" key="3">
    <source>
        <dbReference type="ARBA" id="ARBA00022722"/>
    </source>
</evidence>
<dbReference type="RefSeq" id="WP_027842704.1">
    <property type="nucleotide sequence ID" value="NZ_LMTZ01000095.1"/>
</dbReference>
<dbReference type="Proteomes" id="UP000053372">
    <property type="component" value="Unassembled WGS sequence"/>
</dbReference>
<evidence type="ECO:0000256" key="4">
    <source>
        <dbReference type="ARBA" id="ARBA00022723"/>
    </source>
</evidence>
<evidence type="ECO:0000259" key="8">
    <source>
        <dbReference type="Pfam" id="PF01850"/>
    </source>
</evidence>
<comment type="caution">
    <text evidence="10">The sequence shown here is derived from an EMBL/GenBank/DDBJ whole genome shotgun (WGS) entry which is preliminary data.</text>
</comment>
<keyword evidence="5" id="KW-0378">Hydrolase</keyword>
<comment type="similarity">
    <text evidence="7">Belongs to the PINc/VapC protein family.</text>
</comment>
<dbReference type="PANTHER" id="PTHR33653:SF1">
    <property type="entry name" value="RIBONUCLEASE VAPC2"/>
    <property type="match status" value="1"/>
</dbReference>
<keyword evidence="2" id="KW-1277">Toxin-antitoxin system</keyword>
<evidence type="ECO:0000256" key="2">
    <source>
        <dbReference type="ARBA" id="ARBA00022649"/>
    </source>
</evidence>
<accession>A0A0V7ZQH2</accession>
<evidence type="ECO:0000313" key="9">
    <source>
        <dbReference type="EMBL" id="KST66365.1"/>
    </source>
</evidence>
<dbReference type="Pfam" id="PF01850">
    <property type="entry name" value="PIN"/>
    <property type="match status" value="1"/>
</dbReference>